<accession>A0A4U8TBK9</accession>
<dbReference type="SUPFAM" id="SSF82185">
    <property type="entry name" value="Histone H3 K4-specific methyltransferase SET7/9 N-terminal domain"/>
    <property type="match status" value="1"/>
</dbReference>
<organism evidence="1 2">
    <name type="scientific">Helicobacter jaachi</name>
    <dbReference type="NCBI Taxonomy" id="1677920"/>
    <lineage>
        <taxon>Bacteria</taxon>
        <taxon>Pseudomonadati</taxon>
        <taxon>Campylobacterota</taxon>
        <taxon>Epsilonproteobacteria</taxon>
        <taxon>Campylobacterales</taxon>
        <taxon>Helicobacteraceae</taxon>
        <taxon>Helicobacter</taxon>
    </lineage>
</organism>
<sequence>MKYFYIFLLCVGVFGADKTQAKSMEYDLRISYTGDKKAPITIKTHYCKGTTMKCGTQTKTTSAGIVIFKARYVDDKYDGAVKSYYPNGKIREERTYNVGKEEGKRVLYYPNGTIQAQQDYKLNKREGVGKKFYENGALKMQVNYKDDMRDGVQQEFSKQNILMYETFYKAGRKQWLKHYDAQGKVIKEQNCRYEACY</sequence>
<name>A0A4U8TBK9_9HELI</name>
<evidence type="ECO:0000313" key="1">
    <source>
        <dbReference type="EMBL" id="TLD97289.1"/>
    </source>
</evidence>
<reference evidence="1 2" key="1">
    <citation type="journal article" date="2014" name="Genome Announc.">
        <title>Draft genome sequences of eight enterohepatic helicobacter species isolated from both laboratory and wild rodents.</title>
        <authorList>
            <person name="Sheh A."/>
            <person name="Shen Z."/>
            <person name="Fox J.G."/>
        </authorList>
    </citation>
    <scope>NUCLEOTIDE SEQUENCE [LARGE SCALE GENOMIC DNA]</scope>
    <source>
        <strain evidence="1 2">MIT 09-6949</strain>
    </source>
</reference>
<dbReference type="STRING" id="1677920.LS71_01125"/>
<proteinExistence type="predicted"/>
<dbReference type="Pfam" id="PF07661">
    <property type="entry name" value="MORN_2"/>
    <property type="match status" value="3"/>
</dbReference>
<gene>
    <name evidence="1" type="ORF">LS71_000600</name>
</gene>
<dbReference type="RefSeq" id="WP_034352518.1">
    <property type="nucleotide sequence ID" value="NZ_JRPR02000001.1"/>
</dbReference>
<dbReference type="AlphaFoldDB" id="A0A4U8TBK9"/>
<comment type="caution">
    <text evidence="1">The sequence shown here is derived from an EMBL/GenBank/DDBJ whole genome shotgun (WGS) entry which is preliminary data.</text>
</comment>
<evidence type="ECO:0000313" key="2">
    <source>
        <dbReference type="Proteomes" id="UP000029733"/>
    </source>
</evidence>
<dbReference type="Proteomes" id="UP000029733">
    <property type="component" value="Unassembled WGS sequence"/>
</dbReference>
<keyword evidence="2" id="KW-1185">Reference proteome</keyword>
<dbReference type="InterPro" id="IPR011652">
    <property type="entry name" value="MORN_2"/>
</dbReference>
<dbReference type="Gene3D" id="2.20.110.10">
    <property type="entry name" value="Histone H3 K4-specific methyltransferase SET7/9 N-terminal domain"/>
    <property type="match status" value="2"/>
</dbReference>
<protein>
    <submittedName>
        <fullName evidence="1">Toxin-antitoxin system YwqK family antitoxin</fullName>
    </submittedName>
</protein>
<dbReference type="OrthoDB" id="5324284at2"/>
<dbReference type="EMBL" id="JRPR02000001">
    <property type="protein sequence ID" value="TLD97289.1"/>
    <property type="molecule type" value="Genomic_DNA"/>
</dbReference>